<dbReference type="Proteomes" id="UP000265520">
    <property type="component" value="Unassembled WGS sequence"/>
</dbReference>
<comment type="caution">
    <text evidence="1">The sequence shown here is derived from an EMBL/GenBank/DDBJ whole genome shotgun (WGS) entry which is preliminary data.</text>
</comment>
<feature type="non-terminal residue" evidence="1">
    <location>
        <position position="44"/>
    </location>
</feature>
<evidence type="ECO:0000313" key="1">
    <source>
        <dbReference type="EMBL" id="MCI82319.1"/>
    </source>
</evidence>
<accession>A0A392V4X6</accession>
<protein>
    <submittedName>
        <fullName evidence="1">Uncharacterized protein</fullName>
    </submittedName>
</protein>
<evidence type="ECO:0000313" key="2">
    <source>
        <dbReference type="Proteomes" id="UP000265520"/>
    </source>
</evidence>
<organism evidence="1 2">
    <name type="scientific">Trifolium medium</name>
    <dbReference type="NCBI Taxonomy" id="97028"/>
    <lineage>
        <taxon>Eukaryota</taxon>
        <taxon>Viridiplantae</taxon>
        <taxon>Streptophyta</taxon>
        <taxon>Embryophyta</taxon>
        <taxon>Tracheophyta</taxon>
        <taxon>Spermatophyta</taxon>
        <taxon>Magnoliopsida</taxon>
        <taxon>eudicotyledons</taxon>
        <taxon>Gunneridae</taxon>
        <taxon>Pentapetalae</taxon>
        <taxon>rosids</taxon>
        <taxon>fabids</taxon>
        <taxon>Fabales</taxon>
        <taxon>Fabaceae</taxon>
        <taxon>Papilionoideae</taxon>
        <taxon>50 kb inversion clade</taxon>
        <taxon>NPAAA clade</taxon>
        <taxon>Hologalegina</taxon>
        <taxon>IRL clade</taxon>
        <taxon>Trifolieae</taxon>
        <taxon>Trifolium</taxon>
    </lineage>
</organism>
<proteinExistence type="predicted"/>
<reference evidence="1 2" key="1">
    <citation type="journal article" date="2018" name="Front. Plant Sci.">
        <title>Red Clover (Trifolium pratense) and Zigzag Clover (T. medium) - A Picture of Genomic Similarities and Differences.</title>
        <authorList>
            <person name="Dluhosova J."/>
            <person name="Istvanek J."/>
            <person name="Nedelnik J."/>
            <person name="Repkova J."/>
        </authorList>
    </citation>
    <scope>NUCLEOTIDE SEQUENCE [LARGE SCALE GENOMIC DNA]</scope>
    <source>
        <strain evidence="2">cv. 10/8</strain>
        <tissue evidence="1">Leaf</tissue>
    </source>
</reference>
<dbReference type="EMBL" id="LXQA011040500">
    <property type="protein sequence ID" value="MCI82319.1"/>
    <property type="molecule type" value="Genomic_DNA"/>
</dbReference>
<keyword evidence="2" id="KW-1185">Reference proteome</keyword>
<dbReference type="AlphaFoldDB" id="A0A392V4X6"/>
<sequence length="44" mass="4743">MEYLQASLQSSCVAQRAVYFCLSGFSSGSCAACEGIWRNAQSCE</sequence>
<name>A0A392V4X6_9FABA</name>